<evidence type="ECO:0000313" key="3">
    <source>
        <dbReference type="EMBL" id="QDT04855.1"/>
    </source>
</evidence>
<dbReference type="AlphaFoldDB" id="A0A517N3R6"/>
<dbReference type="EMBL" id="CP036525">
    <property type="protein sequence ID" value="QDT01775.1"/>
    <property type="molecule type" value="Genomic_DNA"/>
</dbReference>
<keyword evidence="1" id="KW-1133">Transmembrane helix</keyword>
<sequence length="171" mass="18797">MNSDSTTQPRSRIRRYSVLACVAIVVLCITFGPAVYRQFTLTHGLSPNLISSITLKPNGDQPPVTLDDPDDIAAFVTWLASTRDASRLRSAPPPTIFDGSIVFSDGNTEPINSSAILPLLEDYATLDGSERWDRMLLTPRSDVRVYFRGIMRSGDRQSLARLISSRPNNGG</sequence>
<evidence type="ECO:0000313" key="2">
    <source>
        <dbReference type="EMBL" id="QDT01775.1"/>
    </source>
</evidence>
<keyword evidence="1" id="KW-0472">Membrane</keyword>
<dbReference type="EMBL" id="CP036525">
    <property type="protein sequence ID" value="QDT04855.1"/>
    <property type="molecule type" value="Genomic_DNA"/>
</dbReference>
<accession>A0A517N3R6</accession>
<dbReference type="RefSeq" id="WP_218933265.1">
    <property type="nucleotide sequence ID" value="NZ_CP036525.1"/>
</dbReference>
<dbReference type="KEGG" id="rlc:K227x_32520"/>
<evidence type="ECO:0000256" key="1">
    <source>
        <dbReference type="SAM" id="Phobius"/>
    </source>
</evidence>
<gene>
    <name evidence="2" type="ORF">K227x_01430</name>
    <name evidence="3" type="ORF">K227x_32520</name>
</gene>
<dbReference type="Proteomes" id="UP000318538">
    <property type="component" value="Chromosome"/>
</dbReference>
<proteinExistence type="predicted"/>
<dbReference type="KEGG" id="rlc:K227x_01430"/>
<name>A0A517N3R6_9BACT</name>
<protein>
    <submittedName>
        <fullName evidence="2">Uncharacterized protein</fullName>
    </submittedName>
</protein>
<keyword evidence="4" id="KW-1185">Reference proteome</keyword>
<reference evidence="2 4" key="1">
    <citation type="submission" date="2019-02" db="EMBL/GenBank/DDBJ databases">
        <title>Deep-cultivation of Planctomycetes and their phenomic and genomic characterization uncovers novel biology.</title>
        <authorList>
            <person name="Wiegand S."/>
            <person name="Jogler M."/>
            <person name="Boedeker C."/>
            <person name="Pinto D."/>
            <person name="Vollmers J."/>
            <person name="Rivas-Marin E."/>
            <person name="Kohn T."/>
            <person name="Peeters S.H."/>
            <person name="Heuer A."/>
            <person name="Rast P."/>
            <person name="Oberbeckmann S."/>
            <person name="Bunk B."/>
            <person name="Jeske O."/>
            <person name="Meyerdierks A."/>
            <person name="Storesund J.E."/>
            <person name="Kallscheuer N."/>
            <person name="Luecker S."/>
            <person name="Lage O.M."/>
            <person name="Pohl T."/>
            <person name="Merkel B.J."/>
            <person name="Hornburger P."/>
            <person name="Mueller R.-W."/>
            <person name="Bruemmer F."/>
            <person name="Labrenz M."/>
            <person name="Spormann A.M."/>
            <person name="Op den Camp H."/>
            <person name="Overmann J."/>
            <person name="Amann R."/>
            <person name="Jetten M.S.M."/>
            <person name="Mascher T."/>
            <person name="Medema M.H."/>
            <person name="Devos D.P."/>
            <person name="Kaster A.-K."/>
            <person name="Ovreas L."/>
            <person name="Rohde M."/>
            <person name="Galperin M.Y."/>
            <person name="Jogler C."/>
        </authorList>
    </citation>
    <scope>NUCLEOTIDE SEQUENCE [LARGE SCALE GENOMIC DNA]</scope>
    <source>
        <strain evidence="2 4">K22_7</strain>
    </source>
</reference>
<keyword evidence="1" id="KW-0812">Transmembrane</keyword>
<evidence type="ECO:0000313" key="4">
    <source>
        <dbReference type="Proteomes" id="UP000318538"/>
    </source>
</evidence>
<organism evidence="2 4">
    <name type="scientific">Rubripirellula lacrimiformis</name>
    <dbReference type="NCBI Taxonomy" id="1930273"/>
    <lineage>
        <taxon>Bacteria</taxon>
        <taxon>Pseudomonadati</taxon>
        <taxon>Planctomycetota</taxon>
        <taxon>Planctomycetia</taxon>
        <taxon>Pirellulales</taxon>
        <taxon>Pirellulaceae</taxon>
        <taxon>Rubripirellula</taxon>
    </lineage>
</organism>
<feature type="transmembrane region" description="Helical" evidence="1">
    <location>
        <begin position="16"/>
        <end position="36"/>
    </location>
</feature>